<dbReference type="PANTHER" id="PTHR24403">
    <property type="entry name" value="ZINC FINGER PROTEIN"/>
    <property type="match status" value="1"/>
</dbReference>
<dbReference type="AlphaFoldDB" id="A0AAW1EJE7"/>
<dbReference type="GO" id="GO:0045944">
    <property type="term" value="P:positive regulation of transcription by RNA polymerase II"/>
    <property type="evidence" value="ECO:0007669"/>
    <property type="project" value="TreeGrafter"/>
</dbReference>
<gene>
    <name evidence="8" type="ORF">VZT92_018742</name>
</gene>
<dbReference type="PROSITE" id="PS50157">
    <property type="entry name" value="ZINC_FINGER_C2H2_2"/>
    <property type="match status" value="2"/>
</dbReference>
<keyword evidence="1" id="KW-0479">Metal-binding</keyword>
<evidence type="ECO:0000256" key="5">
    <source>
        <dbReference type="PROSITE-ProRule" id="PRU00042"/>
    </source>
</evidence>
<dbReference type="InterPro" id="IPR013087">
    <property type="entry name" value="Znf_C2H2_type"/>
</dbReference>
<feature type="compositionally biased region" description="Basic and acidic residues" evidence="6">
    <location>
        <begin position="647"/>
        <end position="661"/>
    </location>
</feature>
<evidence type="ECO:0000259" key="7">
    <source>
        <dbReference type="PROSITE" id="PS50157"/>
    </source>
</evidence>
<reference evidence="8 9" key="1">
    <citation type="journal article" date="2024" name="Genome Biol. Evol.">
        <title>Chromosome-level genome assembly of the viviparous eelpout Zoarces viviparus.</title>
        <authorList>
            <person name="Fuhrmann N."/>
            <person name="Brasseur M.V."/>
            <person name="Bakowski C.E."/>
            <person name="Podsiadlowski L."/>
            <person name="Prost S."/>
            <person name="Krehenwinkel H."/>
            <person name="Mayer C."/>
        </authorList>
    </citation>
    <scope>NUCLEOTIDE SEQUENCE [LARGE SCALE GENOMIC DNA]</scope>
    <source>
        <strain evidence="8">NO-MEL_2022_Ind0_liver</strain>
    </source>
</reference>
<name>A0AAW1EJE7_ZOAVI</name>
<dbReference type="Gene3D" id="3.30.160.60">
    <property type="entry name" value="Classic Zinc Finger"/>
    <property type="match status" value="5"/>
</dbReference>
<dbReference type="PROSITE" id="PS00028">
    <property type="entry name" value="ZINC_FINGER_C2H2_1"/>
    <property type="match status" value="3"/>
</dbReference>
<dbReference type="FunFam" id="3.30.160.60:FF:000446">
    <property type="entry name" value="Zinc finger protein"/>
    <property type="match status" value="1"/>
</dbReference>
<feature type="region of interest" description="Disordered" evidence="6">
    <location>
        <begin position="188"/>
        <end position="208"/>
    </location>
</feature>
<accession>A0AAW1EJE7</accession>
<evidence type="ECO:0000313" key="8">
    <source>
        <dbReference type="EMBL" id="KAK9522265.1"/>
    </source>
</evidence>
<feature type="region of interest" description="Disordered" evidence="6">
    <location>
        <begin position="556"/>
        <end position="579"/>
    </location>
</feature>
<dbReference type="InterPro" id="IPR050688">
    <property type="entry name" value="Zinc_finger/UBP_domain"/>
</dbReference>
<dbReference type="SMART" id="SM00355">
    <property type="entry name" value="ZnF_C2H2"/>
    <property type="match status" value="11"/>
</dbReference>
<dbReference type="GO" id="GO:0005634">
    <property type="term" value="C:nucleus"/>
    <property type="evidence" value="ECO:0007669"/>
    <property type="project" value="TreeGrafter"/>
</dbReference>
<feature type="domain" description="C2H2-type" evidence="7">
    <location>
        <begin position="210"/>
        <end position="237"/>
    </location>
</feature>
<feature type="region of interest" description="Disordered" evidence="6">
    <location>
        <begin position="828"/>
        <end position="869"/>
    </location>
</feature>
<feature type="region of interest" description="Disordered" evidence="6">
    <location>
        <begin position="644"/>
        <end position="685"/>
    </location>
</feature>
<evidence type="ECO:0000313" key="9">
    <source>
        <dbReference type="Proteomes" id="UP001488805"/>
    </source>
</evidence>
<proteinExistence type="predicted"/>
<dbReference type="SUPFAM" id="SSF57667">
    <property type="entry name" value="beta-beta-alpha zinc fingers"/>
    <property type="match status" value="2"/>
</dbReference>
<keyword evidence="2" id="KW-0677">Repeat</keyword>
<feature type="domain" description="C2H2-type" evidence="7">
    <location>
        <begin position="896"/>
        <end position="920"/>
    </location>
</feature>
<keyword evidence="9" id="KW-1185">Reference proteome</keyword>
<dbReference type="Proteomes" id="UP001488805">
    <property type="component" value="Unassembled WGS sequence"/>
</dbReference>
<keyword evidence="3 5" id="KW-0863">Zinc-finger</keyword>
<sequence>MSVQNKATLYKCHICSYRGFYRRYLLCHYKKTHKLDPLTTRKLLQKYNKRRQARKQPEAEAEEGVAIKCRKCPELIFDSSQLLVAHYSTFHSSDCILDFTVLSRGRKGTTGLYRCVHCNKQMNGIRKLWYHLDCHRELARKRAEAATALPKAESIELFVQDEPVTLETVDELAQWNVTPGQTVTLPAIPLSPLSKPTDEEEPQLESREQHTCTQCRRTFMSLKGLRSHERSHAAVAALKKMNNGPTSVLKHNINKYVLFKAGTIKPFLCSFCSYRTTVMGLWRCHFMKVHQDVMMEPAETDDQHEEDVQRADTEPFTSSEEWNYWPEPDEKPDISQKSLYLEPPDVQRQLNHYSSRAQAETNVQEAKLPDSLLHCEFCNFNTGHLSSMRRHYLNRHGKKILRCKDCDFFTCFRKTLEKHMEAGHSAGQSEPTHDKDLRCPFCLYQTKNKNNMIDHIVLHREERVVPIEVRRPKLSRYLKGVVFRCHKCTFSSGSADNLRLHMARHDVKPYKCRLCYFDCTWLRDLEAHLSDKHQVVRNHELVGQVSLDQLQARVSRMPEEEPSSNVEHHNTGSEDVETEEFVTDCNEVPLETQAKDPAENTTRGELTLQAEEAYQKREQAGKKEESTAKSCVLDLQCENAKTNTIVQEKREQEPAKPKLGDSEDSNVAFTQQKEEAAEGSSLTSGEIAEEVSICRTDKTAEQDGTVKTEDIEIEVVDNVRSELVLLDERGSTPLSHSPRNQVDTEAFSALARPQGSFAVARHLLTLSSKCAQLEMSHEEILGVSFTNCKKEQVHNQKTSAEVREPYGEMPVLENEYLKEEMQPLGCCEEEDESDRLEQKRDGEDETVTKDAENRCTKQKHDGMKNAGTPHVARGALTVTDGAAEVSLPAATEEKPFTCEFCGRNLMSSSDLQRHIMRHGL</sequence>
<evidence type="ECO:0000256" key="1">
    <source>
        <dbReference type="ARBA" id="ARBA00022723"/>
    </source>
</evidence>
<feature type="region of interest" description="Disordered" evidence="6">
    <location>
        <begin position="298"/>
        <end position="335"/>
    </location>
</feature>
<organism evidence="8 9">
    <name type="scientific">Zoarces viviparus</name>
    <name type="common">Viviparous eelpout</name>
    <name type="synonym">Blennius viviparus</name>
    <dbReference type="NCBI Taxonomy" id="48416"/>
    <lineage>
        <taxon>Eukaryota</taxon>
        <taxon>Metazoa</taxon>
        <taxon>Chordata</taxon>
        <taxon>Craniata</taxon>
        <taxon>Vertebrata</taxon>
        <taxon>Euteleostomi</taxon>
        <taxon>Actinopterygii</taxon>
        <taxon>Neopterygii</taxon>
        <taxon>Teleostei</taxon>
        <taxon>Neoteleostei</taxon>
        <taxon>Acanthomorphata</taxon>
        <taxon>Eupercaria</taxon>
        <taxon>Perciformes</taxon>
        <taxon>Cottioidei</taxon>
        <taxon>Zoarcales</taxon>
        <taxon>Zoarcidae</taxon>
        <taxon>Zoarcinae</taxon>
        <taxon>Zoarces</taxon>
    </lineage>
</organism>
<comment type="caution">
    <text evidence="8">The sequence shown here is derived from an EMBL/GenBank/DDBJ whole genome shotgun (WGS) entry which is preliminary data.</text>
</comment>
<dbReference type="InterPro" id="IPR036236">
    <property type="entry name" value="Znf_C2H2_sf"/>
</dbReference>
<dbReference type="EMBL" id="JBCEZU010000221">
    <property type="protein sequence ID" value="KAK9522265.1"/>
    <property type="molecule type" value="Genomic_DNA"/>
</dbReference>
<keyword evidence="4" id="KW-0862">Zinc</keyword>
<evidence type="ECO:0000256" key="2">
    <source>
        <dbReference type="ARBA" id="ARBA00022737"/>
    </source>
</evidence>
<protein>
    <recommendedName>
        <fullName evidence="7">C2H2-type domain-containing protein</fullName>
    </recommendedName>
</protein>
<dbReference type="PANTHER" id="PTHR24403:SF109">
    <property type="entry name" value="ZINC FINGER PROTEIN 845-LIKE"/>
    <property type="match status" value="1"/>
</dbReference>
<evidence type="ECO:0000256" key="6">
    <source>
        <dbReference type="SAM" id="MobiDB-lite"/>
    </source>
</evidence>
<feature type="compositionally biased region" description="Basic and acidic residues" evidence="6">
    <location>
        <begin position="835"/>
        <end position="863"/>
    </location>
</feature>
<evidence type="ECO:0000256" key="4">
    <source>
        <dbReference type="ARBA" id="ARBA00022833"/>
    </source>
</evidence>
<evidence type="ECO:0000256" key="3">
    <source>
        <dbReference type="ARBA" id="ARBA00022771"/>
    </source>
</evidence>
<dbReference type="GO" id="GO:0008270">
    <property type="term" value="F:zinc ion binding"/>
    <property type="evidence" value="ECO:0007669"/>
    <property type="project" value="UniProtKB-KW"/>
</dbReference>